<dbReference type="RefSeq" id="WP_186882022.1">
    <property type="nucleotide sequence ID" value="NZ_JACOGG010000015.1"/>
</dbReference>
<protein>
    <submittedName>
        <fullName evidence="1">Cellulose synthase operon protein YhjQ</fullName>
    </submittedName>
</protein>
<name>A0A923I298_9BURK</name>
<organism evidence="1 2">
    <name type="scientific">Undibacterium rugosum</name>
    <dbReference type="NCBI Taxonomy" id="2762291"/>
    <lineage>
        <taxon>Bacteria</taxon>
        <taxon>Pseudomonadati</taxon>
        <taxon>Pseudomonadota</taxon>
        <taxon>Betaproteobacteria</taxon>
        <taxon>Burkholderiales</taxon>
        <taxon>Oxalobacteraceae</taxon>
        <taxon>Undibacterium</taxon>
    </lineage>
</organism>
<proteinExistence type="predicted"/>
<comment type="caution">
    <text evidence="1">The sequence shown here is derived from an EMBL/GenBank/DDBJ whole genome shotgun (WGS) entry which is preliminary data.</text>
</comment>
<dbReference type="InterPro" id="IPR050678">
    <property type="entry name" value="DNA_Partitioning_ATPase"/>
</dbReference>
<dbReference type="AlphaFoldDB" id="A0A923I298"/>
<accession>A0A923I298</accession>
<evidence type="ECO:0000313" key="2">
    <source>
        <dbReference type="Proteomes" id="UP000612361"/>
    </source>
</evidence>
<reference evidence="1" key="1">
    <citation type="submission" date="2020-08" db="EMBL/GenBank/DDBJ databases">
        <title>Novel species isolated from subtropical streams in China.</title>
        <authorList>
            <person name="Lu H."/>
        </authorList>
    </citation>
    <scope>NUCLEOTIDE SEQUENCE</scope>
    <source>
        <strain evidence="1">CY7W</strain>
    </source>
</reference>
<dbReference type="InterPro" id="IPR017746">
    <property type="entry name" value="Cellulose_synthase_operon_BcsQ"/>
</dbReference>
<dbReference type="SUPFAM" id="SSF52540">
    <property type="entry name" value="P-loop containing nucleoside triphosphate hydrolases"/>
    <property type="match status" value="1"/>
</dbReference>
<dbReference type="PANTHER" id="PTHR13696:SF52">
    <property type="entry name" value="PARA FAMILY PROTEIN CT_582"/>
    <property type="match status" value="1"/>
</dbReference>
<keyword evidence="2" id="KW-1185">Reference proteome</keyword>
<dbReference type="NCBIfam" id="TIGR03371">
    <property type="entry name" value="cellulose_yhjQ"/>
    <property type="match status" value="1"/>
</dbReference>
<evidence type="ECO:0000313" key="1">
    <source>
        <dbReference type="EMBL" id="MBC3936473.1"/>
    </source>
</evidence>
<dbReference type="EMBL" id="JACOGG010000015">
    <property type="protein sequence ID" value="MBC3936473.1"/>
    <property type="molecule type" value="Genomic_DNA"/>
</dbReference>
<sequence length="253" mass="27340">MFVIAIVSAKGGVGKTTVSANLAAGFAQRGRPAVVVDLDPQNAMQWHLGGLDPDVAKGISSLNASRTRLAGVMHQTPFDVALVPYGSCSEQRRQKFEATLEAQEDWLRNKLLSTRLPDQTVVILDTPPGPSVYLKQAVRAADFLLAVVLADAASYSTLPEMEALIASYTAGSSARIGSAYLINQGTQRQLAQDVLSLFSEKLGQRMLPFVVPESEVVEEALAFERPVVVHQPENAAAQSIFKITDWIIRGLPR</sequence>
<gene>
    <name evidence="1" type="primary">yhjQ</name>
    <name evidence="1" type="ORF">H8K47_13970</name>
</gene>
<dbReference type="Proteomes" id="UP000612361">
    <property type="component" value="Unassembled WGS sequence"/>
</dbReference>
<dbReference type="Pfam" id="PF06564">
    <property type="entry name" value="CBP_BcsQ"/>
    <property type="match status" value="1"/>
</dbReference>
<dbReference type="Gene3D" id="3.40.50.300">
    <property type="entry name" value="P-loop containing nucleotide triphosphate hydrolases"/>
    <property type="match status" value="1"/>
</dbReference>
<dbReference type="InterPro" id="IPR027417">
    <property type="entry name" value="P-loop_NTPase"/>
</dbReference>
<dbReference type="CDD" id="cd02042">
    <property type="entry name" value="ParAB_family"/>
    <property type="match status" value="1"/>
</dbReference>
<dbReference type="PANTHER" id="PTHR13696">
    <property type="entry name" value="P-LOOP CONTAINING NUCLEOSIDE TRIPHOSPHATE HYDROLASE"/>
    <property type="match status" value="1"/>
</dbReference>